<evidence type="ECO:0000256" key="2">
    <source>
        <dbReference type="ARBA" id="ARBA00005745"/>
    </source>
</evidence>
<keyword evidence="5 7" id="KW-1133">Transmembrane helix</keyword>
<feature type="domain" description="Type II secretion system protein GspF" evidence="8">
    <location>
        <begin position="13"/>
        <end position="122"/>
    </location>
</feature>
<dbReference type="Proteomes" id="UP000272003">
    <property type="component" value="Chromosome"/>
</dbReference>
<organism evidence="9 10">
    <name type="scientific">Apilactobacillus bombintestini</name>
    <dbReference type="NCBI Taxonomy" id="2419772"/>
    <lineage>
        <taxon>Bacteria</taxon>
        <taxon>Bacillati</taxon>
        <taxon>Bacillota</taxon>
        <taxon>Bacilli</taxon>
        <taxon>Lactobacillales</taxon>
        <taxon>Lactobacillaceae</taxon>
        <taxon>Apilactobacillus</taxon>
    </lineage>
</organism>
<dbReference type="OrthoDB" id="2145980at2"/>
<dbReference type="InterPro" id="IPR003004">
    <property type="entry name" value="GspF/PilC"/>
</dbReference>
<evidence type="ECO:0000256" key="6">
    <source>
        <dbReference type="ARBA" id="ARBA00023136"/>
    </source>
</evidence>
<dbReference type="PANTHER" id="PTHR30012:SF0">
    <property type="entry name" value="TYPE II SECRETION SYSTEM PROTEIN F-RELATED"/>
    <property type="match status" value="1"/>
</dbReference>
<reference evidence="9 10" key="1">
    <citation type="submission" date="2018-09" db="EMBL/GenBank/DDBJ databases">
        <title>Genome sequencing of strain BHWM-4.</title>
        <authorList>
            <person name="Heo J."/>
            <person name="Kim S.-J."/>
            <person name="Kwon S.-W."/>
        </authorList>
    </citation>
    <scope>NUCLEOTIDE SEQUENCE [LARGE SCALE GENOMIC DNA]</scope>
    <source>
        <strain evidence="9 10">BHWM-4</strain>
    </source>
</reference>
<evidence type="ECO:0000256" key="7">
    <source>
        <dbReference type="SAM" id="Phobius"/>
    </source>
</evidence>
<feature type="transmembrane region" description="Helical" evidence="7">
    <location>
        <begin position="104"/>
        <end position="126"/>
    </location>
</feature>
<comment type="similarity">
    <text evidence="2">Belongs to the GSP F family.</text>
</comment>
<keyword evidence="10" id="KW-1185">Reference proteome</keyword>
<comment type="subcellular location">
    <subcellularLocation>
        <location evidence="1">Cell membrane</location>
        <topology evidence="1">Multi-pass membrane protein</topology>
    </subcellularLocation>
</comment>
<feature type="transmembrane region" description="Helical" evidence="7">
    <location>
        <begin position="146"/>
        <end position="165"/>
    </location>
</feature>
<proteinExistence type="inferred from homology"/>
<evidence type="ECO:0000256" key="5">
    <source>
        <dbReference type="ARBA" id="ARBA00022989"/>
    </source>
</evidence>
<dbReference type="GO" id="GO:0005886">
    <property type="term" value="C:plasma membrane"/>
    <property type="evidence" value="ECO:0007669"/>
    <property type="project" value="UniProtKB-SubCell"/>
</dbReference>
<dbReference type="InterPro" id="IPR018076">
    <property type="entry name" value="T2SS_GspF_dom"/>
</dbReference>
<evidence type="ECO:0000259" key="8">
    <source>
        <dbReference type="Pfam" id="PF00482"/>
    </source>
</evidence>
<evidence type="ECO:0000256" key="1">
    <source>
        <dbReference type="ARBA" id="ARBA00004651"/>
    </source>
</evidence>
<dbReference type="RefSeq" id="WP_120784502.1">
    <property type="nucleotide sequence ID" value="NZ_CP032626.1"/>
</dbReference>
<dbReference type="InterPro" id="IPR042094">
    <property type="entry name" value="T2SS_GspF_sf"/>
</dbReference>
<name>A0A387AS16_9LACO</name>
<dbReference type="Pfam" id="PF00482">
    <property type="entry name" value="T2SSF"/>
    <property type="match status" value="2"/>
</dbReference>
<dbReference type="PRINTS" id="PR00812">
    <property type="entry name" value="BCTERIALGSPF"/>
</dbReference>
<evidence type="ECO:0000313" key="9">
    <source>
        <dbReference type="EMBL" id="AYF92737.1"/>
    </source>
</evidence>
<dbReference type="Gene3D" id="1.20.81.30">
    <property type="entry name" value="Type II secretion system (T2SS), domain F"/>
    <property type="match status" value="2"/>
</dbReference>
<dbReference type="AlphaFoldDB" id="A0A387AS16"/>
<feature type="domain" description="Type II secretion system protein GspF" evidence="8">
    <location>
        <begin position="195"/>
        <end position="314"/>
    </location>
</feature>
<keyword evidence="6 7" id="KW-0472">Membrane</keyword>
<accession>A0A387AS16</accession>
<feature type="transmembrane region" description="Helical" evidence="7">
    <location>
        <begin position="291"/>
        <end position="316"/>
    </location>
</feature>
<evidence type="ECO:0000313" key="10">
    <source>
        <dbReference type="Proteomes" id="UP000272003"/>
    </source>
</evidence>
<dbReference type="EMBL" id="CP032626">
    <property type="protein sequence ID" value="AYF92737.1"/>
    <property type="molecule type" value="Genomic_DNA"/>
</dbReference>
<protein>
    <recommendedName>
        <fullName evidence="8">Type II secretion system protein GspF domain-containing protein</fullName>
    </recommendedName>
</protein>
<dbReference type="KEGG" id="abom:D7I45_04290"/>
<keyword evidence="3" id="KW-1003">Cell membrane</keyword>
<keyword evidence="4 7" id="KW-0812">Transmembrane</keyword>
<sequence>MKKLSLNKQYYLLKNLSDMFNAGFSVKQAFRFLRDLNNVNFIQNMEERLIAGYELSSVLEKYIDNDFYNQIKISEEHGDVTNCLVEISKFIEIKIKNKRKIQDVLFYPIFLLMILIIAIVAIDQLVLPQLGTTGSVHTRLLDKMYFFIPLLFSLILILGMLYLWLPLLKRRNLIASLPIIGKVYKSYMAYFLSMQLHLMLSNGMENREIVKILQEFKSGTVLSELGAELKNAADNGQNMVQIAKKYKFVPSEFIAFFKRGSDENELSRNLNAFKKIKFEEMMRKINHLINFIQPILFLLVGLGIVIAYMSVLMPIYNSIKGM</sequence>
<gene>
    <name evidence="9" type="ORF">D7I45_04290</name>
</gene>
<dbReference type="PANTHER" id="PTHR30012">
    <property type="entry name" value="GENERAL SECRETION PATHWAY PROTEIN"/>
    <property type="match status" value="1"/>
</dbReference>
<evidence type="ECO:0000256" key="4">
    <source>
        <dbReference type="ARBA" id="ARBA00022692"/>
    </source>
</evidence>
<evidence type="ECO:0000256" key="3">
    <source>
        <dbReference type="ARBA" id="ARBA00022475"/>
    </source>
</evidence>